<keyword evidence="7" id="KW-0175">Coiled coil</keyword>
<dbReference type="PANTHER" id="PTHR11879:SF22">
    <property type="entry name" value="ASPARTATE AMINOTRANSFERASE, MITOCHONDRIAL"/>
    <property type="match status" value="1"/>
</dbReference>
<proteinExistence type="inferred from homology"/>
<feature type="domain" description="Aminotransferase class I/classII large" evidence="8">
    <location>
        <begin position="29"/>
        <end position="398"/>
    </location>
</feature>
<dbReference type="AlphaFoldDB" id="A0AAD8UQW6"/>
<dbReference type="Gene3D" id="3.40.640.10">
    <property type="entry name" value="Type I PLP-dependent aspartate aminotransferase-like (Major domain)"/>
    <property type="match status" value="1"/>
</dbReference>
<evidence type="ECO:0000259" key="8">
    <source>
        <dbReference type="Pfam" id="PF00155"/>
    </source>
</evidence>
<evidence type="ECO:0000256" key="7">
    <source>
        <dbReference type="SAM" id="Coils"/>
    </source>
</evidence>
<comment type="similarity">
    <text evidence="2">Belongs to the class-I pyridoxal-phosphate-dependent aminotransferase family.</text>
</comment>
<sequence>MSLFHHVKEHEEDTVYGLFERARADTHPNKVDLSVGAYRDGEGKSVRQVKQRMAMDEDELEEYLPLQGNQKFAKEARDLLFLADDNRDRYEELSKRICSYHCVSATNALYCAMTLLKENVPFTKYAYASDPCWPTYWRLSANSGLQFGKYPYFSSVEEGINIEGMLDALRSYEKGSVIILQASCHNPTGFDPTPEQWERIRDVIIEAELIPLIDIAYQGLGSGGVKHDSLALRIFLEKEMDFFVAQSFSKNMRLYSARVGVLHCVCKSDYIQNQHILMRSLGLIGRGRFGSATRHGSEIAYQLLSDPTLYKMWMEELKEMAQRITDVRKELRRKLEEKKVRGKWDHLTRQVGMFAFLGISEEEVKKLQDEYHIYMSREARISVAALNPSNIDYFVESLLAVRGEGQ</sequence>
<dbReference type="PRINTS" id="PR00799">
    <property type="entry name" value="TRANSAMINASE"/>
</dbReference>
<gene>
    <name evidence="9" type="ORF">BgAZ_208710</name>
</gene>
<evidence type="ECO:0000256" key="6">
    <source>
        <dbReference type="ARBA" id="ARBA00022898"/>
    </source>
</evidence>
<evidence type="ECO:0000256" key="4">
    <source>
        <dbReference type="ARBA" id="ARBA00022576"/>
    </source>
</evidence>
<evidence type="ECO:0000313" key="10">
    <source>
        <dbReference type="Proteomes" id="UP001230268"/>
    </source>
</evidence>
<dbReference type="InterPro" id="IPR015421">
    <property type="entry name" value="PyrdxlP-dep_Trfase_major"/>
</dbReference>
<dbReference type="GO" id="GO:0004069">
    <property type="term" value="F:L-aspartate:2-oxoglutarate aminotransferase activity"/>
    <property type="evidence" value="ECO:0007669"/>
    <property type="project" value="UniProtKB-EC"/>
</dbReference>
<accession>A0AAD8UQW6</accession>
<evidence type="ECO:0000313" key="9">
    <source>
        <dbReference type="EMBL" id="KAK1443995.1"/>
    </source>
</evidence>
<comment type="subunit">
    <text evidence="3">Homodimer.</text>
</comment>
<keyword evidence="5 9" id="KW-0808">Transferase</keyword>
<dbReference type="InterPro" id="IPR015424">
    <property type="entry name" value="PyrdxlP-dep_Trfase"/>
</dbReference>
<name>A0AAD8UQW6_BABGI</name>
<evidence type="ECO:0000256" key="2">
    <source>
        <dbReference type="ARBA" id="ARBA00007441"/>
    </source>
</evidence>
<organism evidence="9 10">
    <name type="scientific">Babesia gibsoni</name>
    <dbReference type="NCBI Taxonomy" id="33632"/>
    <lineage>
        <taxon>Eukaryota</taxon>
        <taxon>Sar</taxon>
        <taxon>Alveolata</taxon>
        <taxon>Apicomplexa</taxon>
        <taxon>Aconoidasida</taxon>
        <taxon>Piroplasmida</taxon>
        <taxon>Babesiidae</taxon>
        <taxon>Babesia</taxon>
    </lineage>
</organism>
<evidence type="ECO:0000256" key="1">
    <source>
        <dbReference type="ARBA" id="ARBA00001933"/>
    </source>
</evidence>
<dbReference type="GO" id="GO:0006520">
    <property type="term" value="P:amino acid metabolic process"/>
    <property type="evidence" value="ECO:0007669"/>
    <property type="project" value="InterPro"/>
</dbReference>
<keyword evidence="4" id="KW-0032">Aminotransferase</keyword>
<dbReference type="InterPro" id="IPR015422">
    <property type="entry name" value="PyrdxlP-dep_Trfase_small"/>
</dbReference>
<dbReference type="GO" id="GO:0030170">
    <property type="term" value="F:pyridoxal phosphate binding"/>
    <property type="evidence" value="ECO:0007669"/>
    <property type="project" value="InterPro"/>
</dbReference>
<dbReference type="Proteomes" id="UP001230268">
    <property type="component" value="Unassembled WGS sequence"/>
</dbReference>
<dbReference type="EMBL" id="JAVEPI010000002">
    <property type="protein sequence ID" value="KAK1443995.1"/>
    <property type="molecule type" value="Genomic_DNA"/>
</dbReference>
<dbReference type="PANTHER" id="PTHR11879">
    <property type="entry name" value="ASPARTATE AMINOTRANSFERASE"/>
    <property type="match status" value="1"/>
</dbReference>
<comment type="cofactor">
    <cofactor evidence="1">
        <name>pyridoxal 5'-phosphate</name>
        <dbReference type="ChEBI" id="CHEBI:597326"/>
    </cofactor>
</comment>
<keyword evidence="6" id="KW-0663">Pyridoxal phosphate</keyword>
<dbReference type="CDD" id="cd00609">
    <property type="entry name" value="AAT_like"/>
    <property type="match status" value="1"/>
</dbReference>
<feature type="coiled-coil region" evidence="7">
    <location>
        <begin position="310"/>
        <end position="341"/>
    </location>
</feature>
<reference evidence="9" key="1">
    <citation type="submission" date="2023-08" db="EMBL/GenBank/DDBJ databases">
        <title>Draft sequence of the Babesia gibsoni genome.</title>
        <authorList>
            <person name="Yamagishi J.Y."/>
            <person name="Xuan X.X."/>
        </authorList>
    </citation>
    <scope>NUCLEOTIDE SEQUENCE</scope>
    <source>
        <strain evidence="9">Azabu</strain>
    </source>
</reference>
<protein>
    <submittedName>
        <fullName evidence="9">Pyridoxal phosphate-dependent transferase</fullName>
    </submittedName>
</protein>
<dbReference type="GO" id="GO:0005739">
    <property type="term" value="C:mitochondrion"/>
    <property type="evidence" value="ECO:0007669"/>
    <property type="project" value="TreeGrafter"/>
</dbReference>
<dbReference type="Gene3D" id="3.90.1150.10">
    <property type="entry name" value="Aspartate Aminotransferase, domain 1"/>
    <property type="match status" value="1"/>
</dbReference>
<keyword evidence="10" id="KW-1185">Reference proteome</keyword>
<comment type="caution">
    <text evidence="9">The sequence shown here is derived from an EMBL/GenBank/DDBJ whole genome shotgun (WGS) entry which is preliminary data.</text>
</comment>
<dbReference type="InterPro" id="IPR000796">
    <property type="entry name" value="Asp_trans"/>
</dbReference>
<dbReference type="SUPFAM" id="SSF53383">
    <property type="entry name" value="PLP-dependent transferases"/>
    <property type="match status" value="1"/>
</dbReference>
<evidence type="ECO:0000256" key="5">
    <source>
        <dbReference type="ARBA" id="ARBA00022679"/>
    </source>
</evidence>
<dbReference type="Pfam" id="PF00155">
    <property type="entry name" value="Aminotran_1_2"/>
    <property type="match status" value="1"/>
</dbReference>
<evidence type="ECO:0000256" key="3">
    <source>
        <dbReference type="ARBA" id="ARBA00011738"/>
    </source>
</evidence>
<dbReference type="InterPro" id="IPR004839">
    <property type="entry name" value="Aminotransferase_I/II_large"/>
</dbReference>